<sequence length="275" mass="31645">MMNDLSEQDLLSYRGEWMVFWRDKVLVDDNGALPQGAWSQLTSLHHYAAQVQSLPPLEQTDTPPPALPVLDIGAEHVDIQGWQWVSLRQILTGATAFHYKEYSRAWQYVHFLRTHRYCGQCGGHTETISWEMAVQCRQCRHRAYPRVSPCIIVAIYRDDEILLARGVRHKDPQMYSTLAGFVESGETLEQALHREVFEEVGIRIKNEEYFESQAWPFPHSLMVGYIAEYAGGEINIDEREIVDAHWFNIQDLPKIPPTMSVAGRLINAVVARHRS</sequence>
<dbReference type="Pfam" id="PF00293">
    <property type="entry name" value="NUDIX"/>
    <property type="match status" value="1"/>
</dbReference>
<dbReference type="CDD" id="cd03429">
    <property type="entry name" value="NUDIX_NADH_pyrophosphatase_Nudt13"/>
    <property type="match status" value="1"/>
</dbReference>
<dbReference type="InterPro" id="IPR049734">
    <property type="entry name" value="NudC-like_C"/>
</dbReference>
<evidence type="ECO:0000256" key="6">
    <source>
        <dbReference type="ARBA" id="ARBA00022801"/>
    </source>
</evidence>
<evidence type="ECO:0000313" key="12">
    <source>
        <dbReference type="Proteomes" id="UP000304912"/>
    </source>
</evidence>
<comment type="cofactor">
    <cofactor evidence="1">
        <name>Mg(2+)</name>
        <dbReference type="ChEBI" id="CHEBI:18420"/>
    </cofactor>
</comment>
<keyword evidence="6 11" id="KW-0378">Hydrolase</keyword>
<protein>
    <recommendedName>
        <fullName evidence="4">NAD(+) diphosphatase</fullName>
        <ecNumber evidence="4">3.6.1.22</ecNumber>
    </recommendedName>
</protein>
<dbReference type="GO" id="GO:0035529">
    <property type="term" value="F:NADH pyrophosphatase activity"/>
    <property type="evidence" value="ECO:0007669"/>
    <property type="project" value="TreeGrafter"/>
</dbReference>
<evidence type="ECO:0000256" key="2">
    <source>
        <dbReference type="ARBA" id="ARBA00001947"/>
    </source>
</evidence>
<evidence type="ECO:0000256" key="1">
    <source>
        <dbReference type="ARBA" id="ARBA00001946"/>
    </source>
</evidence>
<dbReference type="KEGG" id="salk:FBQ74_01615"/>
<dbReference type="AlphaFoldDB" id="A0A5B7Y9D4"/>
<name>A0A5B7Y9D4_9ALTE</name>
<evidence type="ECO:0000256" key="7">
    <source>
        <dbReference type="ARBA" id="ARBA00022842"/>
    </source>
</evidence>
<feature type="domain" description="Nudix hydrolase" evidence="10">
    <location>
        <begin position="145"/>
        <end position="270"/>
    </location>
</feature>
<dbReference type="OrthoDB" id="9791656at2"/>
<evidence type="ECO:0000256" key="8">
    <source>
        <dbReference type="ARBA" id="ARBA00023027"/>
    </source>
</evidence>
<dbReference type="PROSITE" id="PS00893">
    <property type="entry name" value="NUDIX_BOX"/>
    <property type="match status" value="1"/>
</dbReference>
<evidence type="ECO:0000256" key="9">
    <source>
        <dbReference type="ARBA" id="ARBA00023679"/>
    </source>
</evidence>
<dbReference type="PROSITE" id="PS51462">
    <property type="entry name" value="NUDIX"/>
    <property type="match status" value="1"/>
</dbReference>
<dbReference type="GO" id="GO:0110153">
    <property type="term" value="F:RNA NAD-cap (NMN-forming) hydrolase activity"/>
    <property type="evidence" value="ECO:0007669"/>
    <property type="project" value="RHEA"/>
</dbReference>
<dbReference type="Pfam" id="PF09297">
    <property type="entry name" value="Zn_ribbon_NUD"/>
    <property type="match status" value="1"/>
</dbReference>
<dbReference type="InterPro" id="IPR000086">
    <property type="entry name" value="NUDIX_hydrolase_dom"/>
</dbReference>
<dbReference type="Proteomes" id="UP000304912">
    <property type="component" value="Chromosome"/>
</dbReference>
<dbReference type="RefSeq" id="WP_139755012.1">
    <property type="nucleotide sequence ID" value="NZ_CP039852.1"/>
</dbReference>
<evidence type="ECO:0000256" key="3">
    <source>
        <dbReference type="ARBA" id="ARBA00009595"/>
    </source>
</evidence>
<dbReference type="PANTHER" id="PTHR42904:SF6">
    <property type="entry name" value="NAD-CAPPED RNA HYDROLASE NUDT12"/>
    <property type="match status" value="1"/>
</dbReference>
<comment type="similarity">
    <text evidence="3">Belongs to the Nudix hydrolase family. NudC subfamily.</text>
</comment>
<reference evidence="11 12" key="1">
    <citation type="submission" date="2019-04" db="EMBL/GenBank/DDBJ databases">
        <title>Salinimonas iocasae sp. nov., a halophilic bacterium isolated from the outer tube casing of tubeworms in Okinawa Trough.</title>
        <authorList>
            <person name="Zhang H."/>
            <person name="Wang H."/>
            <person name="Li C."/>
        </authorList>
    </citation>
    <scope>NUCLEOTIDE SEQUENCE [LARGE SCALE GENOMIC DNA]</scope>
    <source>
        <strain evidence="11 12">KX18D6</strain>
    </source>
</reference>
<gene>
    <name evidence="11" type="primary">nudC</name>
    <name evidence="11" type="ORF">FBQ74_01615</name>
</gene>
<dbReference type="InterPro" id="IPR050241">
    <property type="entry name" value="NAD-cap_RNA_hydrolase_NudC"/>
</dbReference>
<dbReference type="GO" id="GO:0005829">
    <property type="term" value="C:cytosol"/>
    <property type="evidence" value="ECO:0007669"/>
    <property type="project" value="TreeGrafter"/>
</dbReference>
<dbReference type="GO" id="GO:0019677">
    <property type="term" value="P:NAD+ catabolic process"/>
    <property type="evidence" value="ECO:0007669"/>
    <property type="project" value="TreeGrafter"/>
</dbReference>
<evidence type="ECO:0000256" key="5">
    <source>
        <dbReference type="ARBA" id="ARBA00022723"/>
    </source>
</evidence>
<dbReference type="InterPro" id="IPR015797">
    <property type="entry name" value="NUDIX_hydrolase-like_dom_sf"/>
</dbReference>
<accession>A0A5B7Y9D4</accession>
<dbReference type="EMBL" id="CP039852">
    <property type="protein sequence ID" value="QCZ92251.1"/>
    <property type="molecule type" value="Genomic_DNA"/>
</dbReference>
<organism evidence="11 12">
    <name type="scientific">Salinimonas iocasae</name>
    <dbReference type="NCBI Taxonomy" id="2572577"/>
    <lineage>
        <taxon>Bacteria</taxon>
        <taxon>Pseudomonadati</taxon>
        <taxon>Pseudomonadota</taxon>
        <taxon>Gammaproteobacteria</taxon>
        <taxon>Alteromonadales</taxon>
        <taxon>Alteromonadaceae</taxon>
        <taxon>Alteromonas/Salinimonas group</taxon>
        <taxon>Salinimonas</taxon>
    </lineage>
</organism>
<evidence type="ECO:0000259" key="10">
    <source>
        <dbReference type="PROSITE" id="PS51462"/>
    </source>
</evidence>
<dbReference type="Gene3D" id="3.90.79.20">
    <property type="match status" value="1"/>
</dbReference>
<evidence type="ECO:0000256" key="4">
    <source>
        <dbReference type="ARBA" id="ARBA00012381"/>
    </source>
</evidence>
<dbReference type="GO" id="GO:0046872">
    <property type="term" value="F:metal ion binding"/>
    <property type="evidence" value="ECO:0007669"/>
    <property type="project" value="UniProtKB-KW"/>
</dbReference>
<comment type="cofactor">
    <cofactor evidence="2">
        <name>Zn(2+)</name>
        <dbReference type="ChEBI" id="CHEBI:29105"/>
    </cofactor>
</comment>
<proteinExistence type="inferred from homology"/>
<keyword evidence="5" id="KW-0479">Metal-binding</keyword>
<keyword evidence="7" id="KW-0460">Magnesium</keyword>
<dbReference type="InterPro" id="IPR020084">
    <property type="entry name" value="NUDIX_hydrolase_CS"/>
</dbReference>
<keyword evidence="12" id="KW-1185">Reference proteome</keyword>
<dbReference type="InterPro" id="IPR015376">
    <property type="entry name" value="Znr_NADH_PPase"/>
</dbReference>
<dbReference type="NCBIfam" id="NF001299">
    <property type="entry name" value="PRK00241.1"/>
    <property type="match status" value="1"/>
</dbReference>
<dbReference type="PANTHER" id="PTHR42904">
    <property type="entry name" value="NUDIX HYDROLASE, NUDC SUBFAMILY"/>
    <property type="match status" value="1"/>
</dbReference>
<keyword evidence="8" id="KW-0520">NAD</keyword>
<dbReference type="EC" id="3.6.1.22" evidence="4"/>
<dbReference type="GO" id="GO:0006742">
    <property type="term" value="P:NADP+ catabolic process"/>
    <property type="evidence" value="ECO:0007669"/>
    <property type="project" value="TreeGrafter"/>
</dbReference>
<dbReference type="Gene3D" id="3.90.79.10">
    <property type="entry name" value="Nucleoside Triphosphate Pyrophosphohydrolase"/>
    <property type="match status" value="1"/>
</dbReference>
<evidence type="ECO:0000313" key="11">
    <source>
        <dbReference type="EMBL" id="QCZ92251.1"/>
    </source>
</evidence>
<comment type="catalytic activity">
    <reaction evidence="9">
        <text>a 5'-end NAD(+)-phospho-ribonucleoside in mRNA + H2O = a 5'-end phospho-adenosine-phospho-ribonucleoside in mRNA + beta-nicotinamide D-ribonucleotide + 2 H(+)</text>
        <dbReference type="Rhea" id="RHEA:60876"/>
        <dbReference type="Rhea" id="RHEA-COMP:15698"/>
        <dbReference type="Rhea" id="RHEA-COMP:15719"/>
        <dbReference type="ChEBI" id="CHEBI:14649"/>
        <dbReference type="ChEBI" id="CHEBI:15377"/>
        <dbReference type="ChEBI" id="CHEBI:15378"/>
        <dbReference type="ChEBI" id="CHEBI:144029"/>
        <dbReference type="ChEBI" id="CHEBI:144051"/>
    </reaction>
    <physiologicalReaction direction="left-to-right" evidence="9">
        <dbReference type="Rhea" id="RHEA:60877"/>
    </physiologicalReaction>
</comment>
<dbReference type="SUPFAM" id="SSF55811">
    <property type="entry name" value="Nudix"/>
    <property type="match status" value="2"/>
</dbReference>